<gene>
    <name evidence="1" type="ORF">g.1353</name>
</gene>
<organism evidence="1">
    <name type="scientific">Clastoptera arizonana</name>
    <name type="common">Arizona spittle bug</name>
    <dbReference type="NCBI Taxonomy" id="38151"/>
    <lineage>
        <taxon>Eukaryota</taxon>
        <taxon>Metazoa</taxon>
        <taxon>Ecdysozoa</taxon>
        <taxon>Arthropoda</taxon>
        <taxon>Hexapoda</taxon>
        <taxon>Insecta</taxon>
        <taxon>Pterygota</taxon>
        <taxon>Neoptera</taxon>
        <taxon>Paraneoptera</taxon>
        <taxon>Hemiptera</taxon>
        <taxon>Auchenorrhyncha</taxon>
        <taxon>Cercopoidea</taxon>
        <taxon>Clastopteridae</taxon>
        <taxon>Clastoptera</taxon>
    </lineage>
</organism>
<dbReference type="AlphaFoldDB" id="A0A1B6C5N9"/>
<sequence length="118" mass="13541">RDCCKERERWREFCSKVDGLSDTARLARILTRGLIEFGESEEDILNLPLESNFPDFVRAEDTVIQTICKRRPYGLADWGLAAFMVTSEKVRWAISIFGPYKTPGPAFFPKCFRKEAGT</sequence>
<reference evidence="1" key="1">
    <citation type="submission" date="2015-12" db="EMBL/GenBank/DDBJ databases">
        <title>De novo transcriptome assembly of four potential Pierce s Disease insect vectors from Arizona vineyards.</title>
        <authorList>
            <person name="Tassone E.E."/>
        </authorList>
    </citation>
    <scope>NUCLEOTIDE SEQUENCE</scope>
</reference>
<proteinExistence type="predicted"/>
<evidence type="ECO:0000313" key="1">
    <source>
        <dbReference type="EMBL" id="JAS08724.1"/>
    </source>
</evidence>
<protein>
    <submittedName>
        <fullName evidence="1">Uncharacterized protein</fullName>
    </submittedName>
</protein>
<accession>A0A1B6C5N9</accession>
<feature type="non-terminal residue" evidence="1">
    <location>
        <position position="1"/>
    </location>
</feature>
<dbReference type="EMBL" id="GEDC01028574">
    <property type="protein sequence ID" value="JAS08724.1"/>
    <property type="molecule type" value="Transcribed_RNA"/>
</dbReference>
<name>A0A1B6C5N9_9HEMI</name>